<dbReference type="EMBL" id="CBIN010000291">
    <property type="protein sequence ID" value="CDE23705.1"/>
    <property type="molecule type" value="Genomic_DNA"/>
</dbReference>
<dbReference type="PANTHER" id="PTHR10353">
    <property type="entry name" value="GLYCOSYL HYDROLASE"/>
    <property type="match status" value="1"/>
</dbReference>
<reference evidence="8" key="1">
    <citation type="submission" date="2012-11" db="EMBL/GenBank/DDBJ databases">
        <title>Dependencies among metagenomic species, viruses, plasmids and units of genetic variation.</title>
        <authorList>
            <person name="Nielsen H.B."/>
            <person name="Almeida M."/>
            <person name="Juncker A.S."/>
            <person name="Rasmussen S."/>
            <person name="Li J."/>
            <person name="Sunagawa S."/>
            <person name="Plichta D."/>
            <person name="Gautier L."/>
            <person name="Le Chatelier E."/>
            <person name="Peletier E."/>
            <person name="Bonde I."/>
            <person name="Nielsen T."/>
            <person name="Manichanh C."/>
            <person name="Arumugam M."/>
            <person name="Batto J."/>
            <person name="Santos M.B.Q.D."/>
            <person name="Blom N."/>
            <person name="Borruel N."/>
            <person name="Burgdorf K.S."/>
            <person name="Boumezbeur F."/>
            <person name="Casellas F."/>
            <person name="Dore J."/>
            <person name="Guarner F."/>
            <person name="Hansen T."/>
            <person name="Hildebrand F."/>
            <person name="Kaas R.S."/>
            <person name="Kennedy S."/>
            <person name="Kristiansen K."/>
            <person name="Kultima J.R."/>
            <person name="Leonard P."/>
            <person name="Levenez F."/>
            <person name="Lund O."/>
            <person name="Moumen B."/>
            <person name="Le Paslier D."/>
            <person name="Pons N."/>
            <person name="Pedersen O."/>
            <person name="Prifti E."/>
            <person name="Qin J."/>
            <person name="Raes J."/>
            <person name="Tap J."/>
            <person name="Tims S."/>
            <person name="Ussery D.W."/>
            <person name="Yamada T."/>
            <person name="MetaHit consortium"/>
            <person name="Renault P."/>
            <person name="Sicheritz-Ponten T."/>
            <person name="Bork P."/>
            <person name="Wang J."/>
            <person name="Brunak S."/>
            <person name="Ehrlich S.D."/>
        </authorList>
    </citation>
    <scope>NUCLEOTIDE SEQUENCE [LARGE SCALE GENOMIC DNA]</scope>
</reference>
<dbReference type="AlphaFoldDB" id="R7G983"/>
<dbReference type="Gene3D" id="3.20.20.80">
    <property type="entry name" value="Glycosidases"/>
    <property type="match status" value="1"/>
</dbReference>
<dbReference type="EC" id="3.2.1.21" evidence="2"/>
<comment type="caution">
    <text evidence="8">The sequence shown here is derived from an EMBL/GenBank/DDBJ whole genome shotgun (WGS) entry which is preliminary data.</text>
</comment>
<dbReference type="Proteomes" id="UP000018093">
    <property type="component" value="Unassembled WGS sequence"/>
</dbReference>
<evidence type="ECO:0000256" key="1">
    <source>
        <dbReference type="ARBA" id="ARBA00010838"/>
    </source>
</evidence>
<dbReference type="PROSITE" id="PS00653">
    <property type="entry name" value="GLYCOSYL_HYDROL_F1_2"/>
    <property type="match status" value="1"/>
</dbReference>
<dbReference type="InterPro" id="IPR033132">
    <property type="entry name" value="GH_1_N_CS"/>
</dbReference>
<proteinExistence type="inferred from homology"/>
<evidence type="ECO:0000256" key="7">
    <source>
        <dbReference type="RuleBase" id="RU004468"/>
    </source>
</evidence>
<sequence>MKRKLPKDFLWGAGSAAYQVEGGWNEGGKGLSNWDVFASLPGRTFEGTDGKVAADHYHRYKEDVSLMNEIGLKSYRFSISWSRIYPNDMDHINPEGIAFYSNLIDELKSYNIEPFVTLFHWDLPQYLEEKGGWESEEVIFAFEKYAKTCFEAFGDRVNYWTTFNETLEFIMSGYLVANFPPEVSDPKRFIQVTHNVHVAHALAVRAFRKILPNGKIGVANVLDPMYPASDSKEDLEAFKLAEACYTHWFYDPIILGEYPEWLLDLAQERFQAPVIQDWQAKLLKEVSIDFVGVNFYRRKLAAANTDESNFKINTTGVKGSSKPFGFKGYFKFVSDPNARYTDWDWEIYPEGLYMGMKRLKERYGDIPIYVTENGLGSKDKLENGKVHDNYRIEYIDEHIDAIAKAISEGINCKGYFVWSFTDLLSWLNGYQKQYGFVYIDRDDDLKRYKKDSFYWYQNVIKTNGEK</sequence>
<dbReference type="InterPro" id="IPR001360">
    <property type="entry name" value="Glyco_hydro_1"/>
</dbReference>
<evidence type="ECO:0000256" key="2">
    <source>
        <dbReference type="ARBA" id="ARBA00012744"/>
    </source>
</evidence>
<accession>R7G983</accession>
<keyword evidence="4 7" id="KW-0326">Glycosidase</keyword>
<dbReference type="GO" id="GO:0016052">
    <property type="term" value="P:carbohydrate catabolic process"/>
    <property type="evidence" value="ECO:0007669"/>
    <property type="project" value="TreeGrafter"/>
</dbReference>
<dbReference type="InterPro" id="IPR017853">
    <property type="entry name" value="GH"/>
</dbReference>
<organism evidence="8 9">
    <name type="scientific">Amedibacillus dolichus CAG:375</name>
    <dbReference type="NCBI Taxonomy" id="1263076"/>
    <lineage>
        <taxon>Bacteria</taxon>
        <taxon>Bacillati</taxon>
        <taxon>Bacillota</taxon>
        <taxon>Erysipelotrichia</taxon>
        <taxon>Erysipelotrichales</taxon>
        <taxon>Erysipelotrichaceae</taxon>
        <taxon>Amedibacillus</taxon>
    </lineage>
</organism>
<evidence type="ECO:0000256" key="3">
    <source>
        <dbReference type="ARBA" id="ARBA00022801"/>
    </source>
</evidence>
<evidence type="ECO:0000256" key="5">
    <source>
        <dbReference type="PROSITE-ProRule" id="PRU10055"/>
    </source>
</evidence>
<gene>
    <name evidence="8" type="ORF">BN631_00341</name>
</gene>
<dbReference type="InterPro" id="IPR018120">
    <property type="entry name" value="Glyco_hydro_1_AS"/>
</dbReference>
<dbReference type="PRINTS" id="PR00131">
    <property type="entry name" value="GLHYDRLASE1"/>
</dbReference>
<name>R7G983_9FIRM</name>
<evidence type="ECO:0000256" key="4">
    <source>
        <dbReference type="ARBA" id="ARBA00023295"/>
    </source>
</evidence>
<dbReference type="FunFam" id="3.20.20.80:FF:000004">
    <property type="entry name" value="Beta-glucosidase 6-phospho-beta-glucosidase"/>
    <property type="match status" value="1"/>
</dbReference>
<feature type="active site" description="Nucleophile" evidence="5">
    <location>
        <position position="372"/>
    </location>
</feature>
<dbReference type="PANTHER" id="PTHR10353:SF36">
    <property type="entry name" value="LP05116P"/>
    <property type="match status" value="1"/>
</dbReference>
<dbReference type="PROSITE" id="PS00572">
    <property type="entry name" value="GLYCOSYL_HYDROL_F1_1"/>
    <property type="match status" value="1"/>
</dbReference>
<dbReference type="Pfam" id="PF00232">
    <property type="entry name" value="Glyco_hydro_1"/>
    <property type="match status" value="1"/>
</dbReference>
<evidence type="ECO:0000313" key="9">
    <source>
        <dbReference type="Proteomes" id="UP000018093"/>
    </source>
</evidence>
<dbReference type="GO" id="GO:0008422">
    <property type="term" value="F:beta-glucosidase activity"/>
    <property type="evidence" value="ECO:0007669"/>
    <property type="project" value="UniProtKB-EC"/>
</dbReference>
<dbReference type="SUPFAM" id="SSF51445">
    <property type="entry name" value="(Trans)glycosidases"/>
    <property type="match status" value="1"/>
</dbReference>
<evidence type="ECO:0000313" key="8">
    <source>
        <dbReference type="EMBL" id="CDE23705.1"/>
    </source>
</evidence>
<protein>
    <recommendedName>
        <fullName evidence="2">beta-glucosidase</fullName>
        <ecNumber evidence="2">3.2.1.21</ecNumber>
    </recommendedName>
</protein>
<comment type="similarity">
    <text evidence="1 6">Belongs to the glycosyl hydrolase 1 family.</text>
</comment>
<dbReference type="RefSeq" id="WP_022419890.1">
    <property type="nucleotide sequence ID" value="NZ_FR898533.1"/>
</dbReference>
<keyword evidence="3 7" id="KW-0378">Hydrolase</keyword>
<dbReference type="GO" id="GO:0005829">
    <property type="term" value="C:cytosol"/>
    <property type="evidence" value="ECO:0007669"/>
    <property type="project" value="TreeGrafter"/>
</dbReference>
<evidence type="ECO:0000256" key="6">
    <source>
        <dbReference type="RuleBase" id="RU003690"/>
    </source>
</evidence>